<sequence>MTLTSKLYIPTKGLRFRLLGYYSDNIPVPSGKQISCRSKDSVSSEDGWFTLVPIDGGKFYYIQSALKHDDEAAISSRPGEMEGCRFQPVDVRNIFDDSFMRFTFQPAVVDRFAGHFRIVSAAGRILASKRSYKDGTFWDNFPALFLLSQDANHSDSPEQYFSFVFEDTEIVKVVYNLSAGRVFNTKPEIFRTTVRNNAQEKATLKCDFRREKSAKGSFTHSHGFSFGVKTEIKASIPFIVDGKIETELKTDHKFTWGQEESWSKTLGTELGVEVPGYSTRDVVGTFKDSDMTVPAKIYSQTKSTGVEIITEVEYRGTSVWDFEYTIDDPKLSPKSGSAKNT</sequence>
<protein>
    <recommendedName>
        <fullName evidence="3">Agglutinin domain-containing protein</fullName>
    </recommendedName>
</protein>
<name>A0A1V6S2U9_9EURO</name>
<keyword evidence="2" id="KW-1185">Reference proteome</keyword>
<reference evidence="2" key="1">
    <citation type="journal article" date="2017" name="Nat. Microbiol.">
        <title>Global analysis of biosynthetic gene clusters reveals vast potential of secondary metabolite production in Penicillium species.</title>
        <authorList>
            <person name="Nielsen J.C."/>
            <person name="Grijseels S."/>
            <person name="Prigent S."/>
            <person name="Ji B."/>
            <person name="Dainat J."/>
            <person name="Nielsen K.F."/>
            <person name="Frisvad J.C."/>
            <person name="Workman M."/>
            <person name="Nielsen J."/>
        </authorList>
    </citation>
    <scope>NUCLEOTIDE SEQUENCE [LARGE SCALE GENOMIC DNA]</scope>
    <source>
        <strain evidence="2">IBT 29486</strain>
    </source>
</reference>
<dbReference type="EMBL" id="MDYP01000010">
    <property type="protein sequence ID" value="OQE08375.1"/>
    <property type="molecule type" value="Genomic_DNA"/>
</dbReference>
<gene>
    <name evidence="1" type="ORF">PENVUL_c010G00092</name>
</gene>
<dbReference type="PANTHER" id="PTHR39244:SF5">
    <property type="entry name" value="NATTERIN-3-LIKE"/>
    <property type="match status" value="1"/>
</dbReference>
<dbReference type="InterPro" id="IPR004991">
    <property type="entry name" value="Aerolysin-like"/>
</dbReference>
<dbReference type="SUPFAM" id="SSF56973">
    <property type="entry name" value="Aerolisin/ETX pore-forming domain"/>
    <property type="match status" value="1"/>
</dbReference>
<evidence type="ECO:0008006" key="3">
    <source>
        <dbReference type="Google" id="ProtNLM"/>
    </source>
</evidence>
<dbReference type="PANTHER" id="PTHR39244">
    <property type="entry name" value="NATTERIN-4"/>
    <property type="match status" value="1"/>
</dbReference>
<accession>A0A1V6S2U9</accession>
<dbReference type="Proteomes" id="UP000191518">
    <property type="component" value="Unassembled WGS sequence"/>
</dbReference>
<evidence type="ECO:0000313" key="1">
    <source>
        <dbReference type="EMBL" id="OQE08375.1"/>
    </source>
</evidence>
<dbReference type="AlphaFoldDB" id="A0A1V6S2U9"/>
<dbReference type="InterPro" id="IPR053237">
    <property type="entry name" value="Natterin_C"/>
</dbReference>
<dbReference type="CDD" id="cd23424">
    <property type="entry name" value="beta-trefoil_Ricin_BEL-like"/>
    <property type="match status" value="1"/>
</dbReference>
<proteinExistence type="predicted"/>
<dbReference type="Gene3D" id="2.80.10.50">
    <property type="match status" value="1"/>
</dbReference>
<comment type="caution">
    <text evidence="1">The sequence shown here is derived from an EMBL/GenBank/DDBJ whole genome shotgun (WGS) entry which is preliminary data.</text>
</comment>
<dbReference type="OrthoDB" id="4368749at2759"/>
<evidence type="ECO:0000313" key="2">
    <source>
        <dbReference type="Proteomes" id="UP000191518"/>
    </source>
</evidence>
<dbReference type="Gene3D" id="2.170.15.10">
    <property type="entry name" value="Proaerolysin, chain A, domain 3"/>
    <property type="match status" value="1"/>
</dbReference>
<dbReference type="Pfam" id="PF03318">
    <property type="entry name" value="ETX_MTX2"/>
    <property type="match status" value="1"/>
</dbReference>
<dbReference type="CDD" id="cd20241">
    <property type="entry name" value="PFM_aerolysin-like"/>
    <property type="match status" value="1"/>
</dbReference>
<organism evidence="1 2">
    <name type="scientific">Penicillium vulpinum</name>
    <dbReference type="NCBI Taxonomy" id="29845"/>
    <lineage>
        <taxon>Eukaryota</taxon>
        <taxon>Fungi</taxon>
        <taxon>Dikarya</taxon>
        <taxon>Ascomycota</taxon>
        <taxon>Pezizomycotina</taxon>
        <taxon>Eurotiomycetes</taxon>
        <taxon>Eurotiomycetidae</taxon>
        <taxon>Eurotiales</taxon>
        <taxon>Aspergillaceae</taxon>
        <taxon>Penicillium</taxon>
    </lineage>
</organism>